<evidence type="ECO:0000256" key="1">
    <source>
        <dbReference type="ARBA" id="ARBA00006217"/>
    </source>
</evidence>
<comment type="similarity">
    <text evidence="1">Belongs to the beta-class carbonic anhydrase family.</text>
</comment>
<evidence type="ECO:0000256" key="2">
    <source>
        <dbReference type="ARBA" id="ARBA00012925"/>
    </source>
</evidence>
<dbReference type="CDD" id="cd03379">
    <property type="entry name" value="beta_CA_cladeD"/>
    <property type="match status" value="1"/>
</dbReference>
<keyword evidence="5" id="KW-0456">Lyase</keyword>
<evidence type="ECO:0000256" key="6">
    <source>
        <dbReference type="ARBA" id="ARBA00024993"/>
    </source>
</evidence>
<dbReference type="GO" id="GO:0004089">
    <property type="term" value="F:carbonate dehydratase activity"/>
    <property type="evidence" value="ECO:0007669"/>
    <property type="project" value="UniProtKB-EC"/>
</dbReference>
<name>A0A7R7MS57_MYCIT</name>
<evidence type="ECO:0000256" key="4">
    <source>
        <dbReference type="ARBA" id="ARBA00022833"/>
    </source>
</evidence>
<comment type="catalytic activity">
    <reaction evidence="7">
        <text>hydrogencarbonate + H(+) = CO2 + H2O</text>
        <dbReference type="Rhea" id="RHEA:10748"/>
        <dbReference type="ChEBI" id="CHEBI:15377"/>
        <dbReference type="ChEBI" id="CHEBI:15378"/>
        <dbReference type="ChEBI" id="CHEBI:16526"/>
        <dbReference type="ChEBI" id="CHEBI:17544"/>
        <dbReference type="EC" id="4.2.1.1"/>
    </reaction>
</comment>
<dbReference type="SUPFAM" id="SSF53056">
    <property type="entry name" value="beta-carbonic anhydrase, cab"/>
    <property type="match status" value="1"/>
</dbReference>
<accession>A0A7R7MS57</accession>
<keyword evidence="4 11" id="KW-0862">Zinc</keyword>
<protein>
    <recommendedName>
        <fullName evidence="8">Beta-carbonic anhydrase 1</fullName>
        <ecNumber evidence="2">4.2.1.1</ecNumber>
    </recommendedName>
    <alternativeName>
        <fullName evidence="10">Carbonate dehydratase 1</fullName>
    </alternativeName>
    <alternativeName>
        <fullName evidence="9">mtCA 1</fullName>
    </alternativeName>
</protein>
<evidence type="ECO:0000256" key="7">
    <source>
        <dbReference type="ARBA" id="ARBA00048348"/>
    </source>
</evidence>
<evidence type="ECO:0000256" key="10">
    <source>
        <dbReference type="ARBA" id="ARBA00082535"/>
    </source>
</evidence>
<evidence type="ECO:0000256" key="9">
    <source>
        <dbReference type="ARBA" id="ARBA00080314"/>
    </source>
</evidence>
<dbReference type="FunFam" id="3.40.1050.10:FF:000011">
    <property type="entry name" value="Beta-carbonic anhydrase 1"/>
    <property type="match status" value="1"/>
</dbReference>
<evidence type="ECO:0000256" key="8">
    <source>
        <dbReference type="ARBA" id="ARBA00067424"/>
    </source>
</evidence>
<comment type="function">
    <text evidence="6">Catalyzes the reversible hydration of carbon dioxide to form bicarbonate.</text>
</comment>
<dbReference type="PANTHER" id="PTHR43175:SF3">
    <property type="entry name" value="CARBON DISULFIDE HYDROLASE"/>
    <property type="match status" value="1"/>
</dbReference>
<gene>
    <name evidence="12" type="ORF">MINTM018_15830</name>
</gene>
<feature type="binding site" evidence="11">
    <location>
        <position position="52"/>
    </location>
    <ligand>
        <name>Zn(2+)</name>
        <dbReference type="ChEBI" id="CHEBI:29105"/>
    </ligand>
</feature>
<dbReference type="PANTHER" id="PTHR43175">
    <property type="entry name" value="CARBONIC ANHYDRASE"/>
    <property type="match status" value="1"/>
</dbReference>
<feature type="binding site" evidence="11">
    <location>
        <position position="105"/>
    </location>
    <ligand>
        <name>Zn(2+)</name>
        <dbReference type="ChEBI" id="CHEBI:29105"/>
    </ligand>
</feature>
<sequence>MRRLRHASDRDTVEEACVTVTDDLLGNNAEYAKTFNGPLPMPPGKHVAVVACMDARLDVYRLLGLNEGEAHVIRNAGGVVTDDVIRSLAISQRLLGTREIILIHHTDCGMLTFTDDDFKRTIQEETGVKPPWAAEAFPDVAEDVRQSLRRIEGSPFVTKHVSARGFFFDVATGKLNEVTL</sequence>
<keyword evidence="3 11" id="KW-0479">Metal-binding</keyword>
<feature type="binding site" evidence="11">
    <location>
        <position position="54"/>
    </location>
    <ligand>
        <name>Zn(2+)</name>
        <dbReference type="ChEBI" id="CHEBI:29105"/>
    </ligand>
</feature>
<evidence type="ECO:0000256" key="11">
    <source>
        <dbReference type="PIRSR" id="PIRSR601765-1"/>
    </source>
</evidence>
<evidence type="ECO:0000313" key="13">
    <source>
        <dbReference type="Proteomes" id="UP000595205"/>
    </source>
</evidence>
<feature type="binding site" evidence="11">
    <location>
        <position position="108"/>
    </location>
    <ligand>
        <name>Zn(2+)</name>
        <dbReference type="ChEBI" id="CHEBI:29105"/>
    </ligand>
</feature>
<dbReference type="EMBL" id="AP024255">
    <property type="protein sequence ID" value="BCO98813.1"/>
    <property type="molecule type" value="Genomic_DNA"/>
</dbReference>
<dbReference type="EC" id="4.2.1.1" evidence="2"/>
<dbReference type="SMART" id="SM00947">
    <property type="entry name" value="Pro_CA"/>
    <property type="match status" value="1"/>
</dbReference>
<comment type="cofactor">
    <cofactor evidence="11">
        <name>Zn(2+)</name>
        <dbReference type="ChEBI" id="CHEBI:29105"/>
    </cofactor>
    <text evidence="11">Binds 1 zinc ion per subunit.</text>
</comment>
<evidence type="ECO:0000256" key="5">
    <source>
        <dbReference type="ARBA" id="ARBA00023239"/>
    </source>
</evidence>
<dbReference type="AlphaFoldDB" id="A0A7R7MS57"/>
<evidence type="ECO:0000256" key="3">
    <source>
        <dbReference type="ARBA" id="ARBA00022723"/>
    </source>
</evidence>
<proteinExistence type="inferred from homology"/>
<dbReference type="InterPro" id="IPR036874">
    <property type="entry name" value="Carbonic_anhydrase_sf"/>
</dbReference>
<dbReference type="Gene3D" id="3.40.1050.10">
    <property type="entry name" value="Carbonic anhydrase"/>
    <property type="match status" value="1"/>
</dbReference>
<reference evidence="12 13" key="1">
    <citation type="submission" date="2020-12" db="EMBL/GenBank/DDBJ databases">
        <title>Genome sequence of clinical Mycobacterium intracellulare strains.</title>
        <authorList>
            <person name="Tateishi Y."/>
            <person name="Matsumoto S."/>
            <person name="Fukushima Y."/>
            <person name="Nakajima C."/>
            <person name="Suzuki Y."/>
        </authorList>
    </citation>
    <scope>NUCLEOTIDE SEQUENCE [LARGE SCALE GENOMIC DNA]</scope>
    <source>
        <strain evidence="12 13">M018</strain>
    </source>
</reference>
<dbReference type="InterPro" id="IPR001765">
    <property type="entry name" value="Carbonic_anhydrase"/>
</dbReference>
<evidence type="ECO:0000313" key="12">
    <source>
        <dbReference type="EMBL" id="BCO98813.1"/>
    </source>
</evidence>
<dbReference type="GO" id="GO:0008270">
    <property type="term" value="F:zinc ion binding"/>
    <property type="evidence" value="ECO:0007669"/>
    <property type="project" value="InterPro"/>
</dbReference>
<dbReference type="Proteomes" id="UP000595205">
    <property type="component" value="Chromosome"/>
</dbReference>
<organism evidence="12 13">
    <name type="scientific">Mycobacterium intracellulare</name>
    <dbReference type="NCBI Taxonomy" id="1767"/>
    <lineage>
        <taxon>Bacteria</taxon>
        <taxon>Bacillati</taxon>
        <taxon>Actinomycetota</taxon>
        <taxon>Actinomycetes</taxon>
        <taxon>Mycobacteriales</taxon>
        <taxon>Mycobacteriaceae</taxon>
        <taxon>Mycobacterium</taxon>
        <taxon>Mycobacterium avium complex (MAC)</taxon>
    </lineage>
</organism>
<dbReference type="Pfam" id="PF00484">
    <property type="entry name" value="Pro_CA"/>
    <property type="match status" value="1"/>
</dbReference>